<dbReference type="Proteomes" id="UP000664859">
    <property type="component" value="Unassembled WGS sequence"/>
</dbReference>
<keyword evidence="3" id="KW-1185">Reference proteome</keyword>
<proteinExistence type="predicted"/>
<evidence type="ECO:0008006" key="4">
    <source>
        <dbReference type="Google" id="ProtNLM"/>
    </source>
</evidence>
<feature type="region of interest" description="Disordered" evidence="1">
    <location>
        <begin position="34"/>
        <end position="79"/>
    </location>
</feature>
<gene>
    <name evidence="2" type="ORF">JKP88DRAFT_352863</name>
</gene>
<protein>
    <recommendedName>
        <fullName evidence="4">Ankyrin repeat domain-containing protein</fullName>
    </recommendedName>
</protein>
<name>A0A835ZA64_9STRA</name>
<reference evidence="2" key="1">
    <citation type="submission" date="2021-02" db="EMBL/GenBank/DDBJ databases">
        <title>First Annotated Genome of the Yellow-green Alga Tribonema minus.</title>
        <authorList>
            <person name="Mahan K.M."/>
        </authorList>
    </citation>
    <scope>NUCLEOTIDE SEQUENCE</scope>
    <source>
        <strain evidence="2">UTEX B ZZ1240</strain>
    </source>
</reference>
<evidence type="ECO:0000256" key="1">
    <source>
        <dbReference type="SAM" id="MobiDB-lite"/>
    </source>
</evidence>
<evidence type="ECO:0000313" key="2">
    <source>
        <dbReference type="EMBL" id="KAG5190026.1"/>
    </source>
</evidence>
<evidence type="ECO:0000313" key="3">
    <source>
        <dbReference type="Proteomes" id="UP000664859"/>
    </source>
</evidence>
<accession>A0A835ZA64</accession>
<comment type="caution">
    <text evidence="2">The sequence shown here is derived from an EMBL/GenBank/DDBJ whole genome shotgun (WGS) entry which is preliminary data.</text>
</comment>
<organism evidence="2 3">
    <name type="scientific">Tribonema minus</name>
    <dbReference type="NCBI Taxonomy" id="303371"/>
    <lineage>
        <taxon>Eukaryota</taxon>
        <taxon>Sar</taxon>
        <taxon>Stramenopiles</taxon>
        <taxon>Ochrophyta</taxon>
        <taxon>PX clade</taxon>
        <taxon>Xanthophyceae</taxon>
        <taxon>Tribonematales</taxon>
        <taxon>Tribonemataceae</taxon>
        <taxon>Tribonema</taxon>
    </lineage>
</organism>
<dbReference type="AlphaFoldDB" id="A0A835ZA64"/>
<dbReference type="EMBL" id="JAFCMP010000040">
    <property type="protein sequence ID" value="KAG5190026.1"/>
    <property type="molecule type" value="Genomic_DNA"/>
</dbReference>
<sequence>MQFVGEHRYLPIASCCDGLKRAYLEAHTTAPALQNAPAPAPAPANADSPADSEAAPGPLAAPANEDPPADSEAAPDPLAAPTTSLEMAAKLGHVDVLRTLYSGSRTEPAASERMVLRAAEGGQLSVLEWLSKRQSPDQWGTRLFNLVAGSGSVELLAELRRGKFSSDASRDIAANYEEDHRKGGLQGRGGLVPEQLQLEVRVTVERRDAQLQVLS</sequence>